<reference evidence="2" key="1">
    <citation type="submission" date="2016-06" db="EMBL/GenBank/DDBJ databases">
        <authorList>
            <person name="Sutton G."/>
            <person name="Brinkac L."/>
            <person name="Sanka R."/>
            <person name="Adams M."/>
            <person name="Lau E."/>
            <person name="Sam S."/>
            <person name="Sreng N."/>
            <person name="Him V."/>
            <person name="Kerleguer A."/>
            <person name="Cheng S."/>
        </authorList>
    </citation>
    <scope>NUCLEOTIDE SEQUENCE [LARGE SCALE GENOMIC DNA]</scope>
    <source>
        <strain evidence="2">E1876</strain>
    </source>
</reference>
<evidence type="ECO:0000313" key="1">
    <source>
        <dbReference type="EMBL" id="OBI29067.1"/>
    </source>
</evidence>
<evidence type="ECO:0000313" key="2">
    <source>
        <dbReference type="Proteomes" id="UP000093943"/>
    </source>
</evidence>
<protein>
    <submittedName>
        <fullName evidence="1">Uncharacterized protein</fullName>
    </submittedName>
</protein>
<name>A0A1A2XVF5_MYCSD</name>
<gene>
    <name evidence="1" type="ORF">A5710_22730</name>
</gene>
<organism evidence="1 2">
    <name type="scientific">Mycolicibacter sinensis (strain JDM601)</name>
    <name type="common">Mycobacterium sinense</name>
    <dbReference type="NCBI Taxonomy" id="875328"/>
    <lineage>
        <taxon>Bacteria</taxon>
        <taxon>Bacillati</taxon>
        <taxon>Actinomycetota</taxon>
        <taxon>Actinomycetes</taxon>
        <taxon>Mycobacteriales</taxon>
        <taxon>Mycobacteriaceae</taxon>
        <taxon>Mycolicibacter</taxon>
    </lineage>
</organism>
<proteinExistence type="predicted"/>
<dbReference type="AlphaFoldDB" id="A0A1A2XVF5"/>
<dbReference type="EMBL" id="LZKG01000094">
    <property type="protein sequence ID" value="OBI29067.1"/>
    <property type="molecule type" value="Genomic_DNA"/>
</dbReference>
<dbReference type="Proteomes" id="UP000093943">
    <property type="component" value="Unassembled WGS sequence"/>
</dbReference>
<sequence>MTSGMRERTLWAGTRTRICSTARKPRKTVSEWMRQAVDEVYRRYLGLPVEWTPEQQEQFLDMVTDRLDRKAFDLAAELAPAAISQWTVEHGQHPDYLTTVRLNETAQENAREAIARELYDQIPVPGEGTEHLPPEPITGVPWESRWRDLRYRAEPTEAIEDLVDQVWPSDRWTAMFRVVAGYLLATRHEEGLELPTSPRHVLAERLVPQINEDLVALGYPAE</sequence>
<comment type="caution">
    <text evidence="1">The sequence shown here is derived from an EMBL/GenBank/DDBJ whole genome shotgun (WGS) entry which is preliminary data.</text>
</comment>
<accession>A0A1A2XVF5</accession>